<keyword evidence="5" id="KW-0067">ATP-binding</keyword>
<feature type="non-terminal residue" evidence="7">
    <location>
        <position position="1"/>
    </location>
</feature>
<name>T0YV06_9ZZZZ</name>
<dbReference type="InterPro" id="IPR018095">
    <property type="entry name" value="Thymidylate_kin_CS"/>
</dbReference>
<dbReference type="InterPro" id="IPR027417">
    <property type="entry name" value="P-loop_NTPase"/>
</dbReference>
<sequence>KRYLENDYIVICDRYFLSTFAYQGSLLREHFNNDEKWMAWMENVVMYTDLVPDITIFLDLHPYGSNSRKNGVRRYEFFEDEKYLVSVYGAYQEAIRAGILSKSFHVCDSTKSKSTVLKCAIAGIHEKTGMDI</sequence>
<dbReference type="GO" id="GO:0004798">
    <property type="term" value="F:dTMP kinase activity"/>
    <property type="evidence" value="ECO:0007669"/>
    <property type="project" value="InterPro"/>
</dbReference>
<dbReference type="EMBL" id="AUZX01013356">
    <property type="protein sequence ID" value="EQD35772.1"/>
    <property type="molecule type" value="Genomic_DNA"/>
</dbReference>
<organism evidence="7">
    <name type="scientific">mine drainage metagenome</name>
    <dbReference type="NCBI Taxonomy" id="410659"/>
    <lineage>
        <taxon>unclassified sequences</taxon>
        <taxon>metagenomes</taxon>
        <taxon>ecological metagenomes</taxon>
    </lineage>
</organism>
<reference evidence="7" key="1">
    <citation type="submission" date="2013-08" db="EMBL/GenBank/DDBJ databases">
        <authorList>
            <person name="Mendez C."/>
            <person name="Richter M."/>
            <person name="Ferrer M."/>
            <person name="Sanchez J."/>
        </authorList>
    </citation>
    <scope>NUCLEOTIDE SEQUENCE</scope>
</reference>
<evidence type="ECO:0000256" key="1">
    <source>
        <dbReference type="ARBA" id="ARBA00022679"/>
    </source>
</evidence>
<dbReference type="Gene3D" id="3.40.50.300">
    <property type="entry name" value="P-loop containing nucleotide triphosphate hydrolases"/>
    <property type="match status" value="1"/>
</dbReference>
<dbReference type="SUPFAM" id="SSF52540">
    <property type="entry name" value="P-loop containing nucleoside triphosphate hydrolases"/>
    <property type="match status" value="1"/>
</dbReference>
<evidence type="ECO:0000313" key="7">
    <source>
        <dbReference type="EMBL" id="EQD35772.1"/>
    </source>
</evidence>
<reference evidence="7" key="2">
    <citation type="journal article" date="2014" name="ISME J.">
        <title>Microbial stratification in low pH oxic and suboxic macroscopic growths along an acid mine drainage.</title>
        <authorList>
            <person name="Mendez-Garcia C."/>
            <person name="Mesa V."/>
            <person name="Sprenger R.R."/>
            <person name="Richter M."/>
            <person name="Diez M.S."/>
            <person name="Solano J."/>
            <person name="Bargiela R."/>
            <person name="Golyshina O.V."/>
            <person name="Manteca A."/>
            <person name="Ramos J.L."/>
            <person name="Gallego J.R."/>
            <person name="Llorente I."/>
            <person name="Martins Dos Santos V.A."/>
            <person name="Jensen O.N."/>
            <person name="Pelaez A.I."/>
            <person name="Sanchez J."/>
            <person name="Ferrer M."/>
        </authorList>
    </citation>
    <scope>NUCLEOTIDE SEQUENCE</scope>
</reference>
<evidence type="ECO:0000256" key="4">
    <source>
        <dbReference type="ARBA" id="ARBA00022777"/>
    </source>
</evidence>
<evidence type="ECO:0000256" key="2">
    <source>
        <dbReference type="ARBA" id="ARBA00022727"/>
    </source>
</evidence>
<dbReference type="InterPro" id="IPR039430">
    <property type="entry name" value="Thymidylate_kin-like_dom"/>
</dbReference>
<keyword evidence="2" id="KW-0545">Nucleotide biosynthesis</keyword>
<dbReference type="PROSITE" id="PS01331">
    <property type="entry name" value="THYMIDYLATE_KINASE"/>
    <property type="match status" value="1"/>
</dbReference>
<dbReference type="AlphaFoldDB" id="T0YV06"/>
<dbReference type="GO" id="GO:0006233">
    <property type="term" value="P:dTDP biosynthetic process"/>
    <property type="evidence" value="ECO:0007669"/>
    <property type="project" value="InterPro"/>
</dbReference>
<keyword evidence="1" id="KW-0808">Transferase</keyword>
<accession>T0YV06</accession>
<proteinExistence type="predicted"/>
<comment type="caution">
    <text evidence="7">The sequence shown here is derived from an EMBL/GenBank/DDBJ whole genome shotgun (WGS) entry which is preliminary data.</text>
</comment>
<evidence type="ECO:0000256" key="5">
    <source>
        <dbReference type="ARBA" id="ARBA00022840"/>
    </source>
</evidence>
<evidence type="ECO:0000256" key="3">
    <source>
        <dbReference type="ARBA" id="ARBA00022741"/>
    </source>
</evidence>
<keyword evidence="3" id="KW-0547">Nucleotide-binding</keyword>
<dbReference type="Pfam" id="PF02223">
    <property type="entry name" value="Thymidylate_kin"/>
    <property type="match status" value="1"/>
</dbReference>
<feature type="domain" description="Thymidylate kinase-like" evidence="6">
    <location>
        <begin position="2"/>
        <end position="116"/>
    </location>
</feature>
<protein>
    <submittedName>
        <fullName evidence="7">Thymidylate kinase</fullName>
    </submittedName>
</protein>
<evidence type="ECO:0000259" key="6">
    <source>
        <dbReference type="Pfam" id="PF02223"/>
    </source>
</evidence>
<gene>
    <name evidence="7" type="ORF">B1A_18123</name>
</gene>
<dbReference type="GO" id="GO:0005524">
    <property type="term" value="F:ATP binding"/>
    <property type="evidence" value="ECO:0007669"/>
    <property type="project" value="UniProtKB-KW"/>
</dbReference>
<keyword evidence="4 7" id="KW-0418">Kinase</keyword>